<dbReference type="Pfam" id="PF00646">
    <property type="entry name" value="F-box"/>
    <property type="match status" value="1"/>
</dbReference>
<name>M7NW94_PNEMU</name>
<dbReference type="OMA" id="HEYTADI"/>
<dbReference type="InterPro" id="IPR001810">
    <property type="entry name" value="F-box_dom"/>
</dbReference>
<gene>
    <name evidence="2" type="ORF">PNEG_00016</name>
</gene>
<dbReference type="InterPro" id="IPR036322">
    <property type="entry name" value="WD40_repeat_dom_sf"/>
</dbReference>
<dbReference type="Gene3D" id="1.20.1280.50">
    <property type="match status" value="1"/>
</dbReference>
<organism evidence="2 3">
    <name type="scientific">Pneumocystis murina (strain B123)</name>
    <name type="common">Mouse pneumocystis pneumonia agent</name>
    <name type="synonym">Pneumocystis carinii f. sp. muris</name>
    <dbReference type="NCBI Taxonomy" id="1069680"/>
    <lineage>
        <taxon>Eukaryota</taxon>
        <taxon>Fungi</taxon>
        <taxon>Dikarya</taxon>
        <taxon>Ascomycota</taxon>
        <taxon>Taphrinomycotina</taxon>
        <taxon>Pneumocystomycetes</taxon>
        <taxon>Pneumocystaceae</taxon>
        <taxon>Pneumocystis</taxon>
    </lineage>
</organism>
<dbReference type="AlphaFoldDB" id="M7NW94"/>
<dbReference type="EMBL" id="AFWA02000005">
    <property type="protein sequence ID" value="EMR11572.1"/>
    <property type="molecule type" value="Genomic_DNA"/>
</dbReference>
<dbReference type="CDD" id="cd09917">
    <property type="entry name" value="F-box_SF"/>
    <property type="match status" value="1"/>
</dbReference>
<dbReference type="STRING" id="1069680.M7NW94"/>
<feature type="domain" description="F-box" evidence="1">
    <location>
        <begin position="56"/>
        <end position="102"/>
    </location>
</feature>
<reference evidence="3" key="1">
    <citation type="journal article" date="2016" name="Nat. Commun.">
        <title>Genome analysis of three Pneumocystis species reveals adaptation mechanisms to life exclusively in mammalian hosts.</title>
        <authorList>
            <person name="Ma L."/>
            <person name="Chen Z."/>
            <person name="Huang D.W."/>
            <person name="Kutty G."/>
            <person name="Ishihara M."/>
            <person name="Wang H."/>
            <person name="Abouelleil A."/>
            <person name="Bishop L."/>
            <person name="Davey E."/>
            <person name="Deng R."/>
            <person name="Deng X."/>
            <person name="Fan L."/>
            <person name="Fantoni G."/>
            <person name="Fitzgerald M."/>
            <person name="Gogineni E."/>
            <person name="Goldberg J.M."/>
            <person name="Handley G."/>
            <person name="Hu X."/>
            <person name="Huber C."/>
            <person name="Jiao X."/>
            <person name="Jones K."/>
            <person name="Levin J.Z."/>
            <person name="Liu Y."/>
            <person name="Macdonald P."/>
            <person name="Melnikov A."/>
            <person name="Raley C."/>
            <person name="Sassi M."/>
            <person name="Sherman B.T."/>
            <person name="Song X."/>
            <person name="Sykes S."/>
            <person name="Tran B."/>
            <person name="Walsh L."/>
            <person name="Xia Y."/>
            <person name="Yang J."/>
            <person name="Young S."/>
            <person name="Zeng Q."/>
            <person name="Zheng X."/>
            <person name="Stephens R."/>
            <person name="Nusbaum C."/>
            <person name="Birren B.W."/>
            <person name="Azadi P."/>
            <person name="Lempicki R.A."/>
            <person name="Cuomo C.A."/>
            <person name="Kovacs J.A."/>
        </authorList>
    </citation>
    <scope>NUCLEOTIDE SEQUENCE [LARGE SCALE GENOMIC DNA]</scope>
    <source>
        <strain evidence="3">B123</strain>
    </source>
</reference>
<keyword evidence="3" id="KW-1185">Reference proteome</keyword>
<evidence type="ECO:0000313" key="2">
    <source>
        <dbReference type="EMBL" id="EMR11572.1"/>
    </source>
</evidence>
<dbReference type="HOGENOM" id="CLU_576351_0_0_1"/>
<accession>M7NW94</accession>
<dbReference type="SUPFAM" id="SSF81383">
    <property type="entry name" value="F-box domain"/>
    <property type="match status" value="1"/>
</dbReference>
<evidence type="ECO:0000313" key="3">
    <source>
        <dbReference type="Proteomes" id="UP000011958"/>
    </source>
</evidence>
<dbReference type="Proteomes" id="UP000011958">
    <property type="component" value="Unassembled WGS sequence"/>
</dbReference>
<proteinExistence type="predicted"/>
<dbReference type="InterPro" id="IPR015943">
    <property type="entry name" value="WD40/YVTN_repeat-like_dom_sf"/>
</dbReference>
<dbReference type="GeneID" id="19893714"/>
<dbReference type="OrthoDB" id="5295250at2759"/>
<evidence type="ECO:0000259" key="1">
    <source>
        <dbReference type="PROSITE" id="PS50181"/>
    </source>
</evidence>
<dbReference type="PROSITE" id="PS50181">
    <property type="entry name" value="FBOX"/>
    <property type="match status" value="1"/>
</dbReference>
<sequence>MCSKEDMPLVCSFKDIYHHASPHRRRLIIDTLFTESSPADLWYIHQKLINKKPYYFDILSHLPYELLEMIFKYLDVEDIIIFSMVCKRWNILVTCNSVSKMLITIYFNIQTIENANNNWYSLFQKYAKKYLRIKKGMLKSFNILYPYNKVISCSLYTRLQDNYLILYNHSITESSNKGITLYRLKPGISQKDAIYISTENYGGILNASLDSCILVSVNYFGVFYIWSLNTLELIDTFKLGSSDVAFMTCRDNNICISTFSKVLSVWNLKLKKFMFYKTLEQIDPNLPKKCNVIAMEFLKRNNELILCVENMSSNNEILYYQYRIYVLLSDCGRILRYGSLMNKNMPFKTNIINEDELIIFYQFNSDRYLKMDLKTMHIVTCLFHKNHIQELEYLIYPQNSFIIKHLKSIDNSSDNGLYVEKCDPETGLLLSKNKILGSENIIYNQPCLKNRDSLQGNNNWIVYNHQNKVFLWEL</sequence>
<dbReference type="Gene3D" id="2.130.10.10">
    <property type="entry name" value="YVTN repeat-like/Quinoprotein amine dehydrogenase"/>
    <property type="match status" value="1"/>
</dbReference>
<protein>
    <recommendedName>
        <fullName evidence="1">F-box domain-containing protein</fullName>
    </recommendedName>
</protein>
<dbReference type="RefSeq" id="XP_007871867.1">
    <property type="nucleotide sequence ID" value="XM_007873676.1"/>
</dbReference>
<dbReference type="InterPro" id="IPR036047">
    <property type="entry name" value="F-box-like_dom_sf"/>
</dbReference>
<dbReference type="SUPFAM" id="SSF50978">
    <property type="entry name" value="WD40 repeat-like"/>
    <property type="match status" value="1"/>
</dbReference>
<comment type="caution">
    <text evidence="2">The sequence shown here is derived from an EMBL/GenBank/DDBJ whole genome shotgun (WGS) entry which is preliminary data.</text>
</comment>
<dbReference type="SMART" id="SM00256">
    <property type="entry name" value="FBOX"/>
    <property type="match status" value="1"/>
</dbReference>
<dbReference type="VEuPathDB" id="FungiDB:PNEG_00016"/>